<dbReference type="eggNOG" id="COG4520">
    <property type="taxonomic scope" value="Bacteria"/>
</dbReference>
<dbReference type="STRING" id="715226.ABI_02860"/>
<accession>F4QIU5</accession>
<keyword evidence="1" id="KW-1133">Transmembrane helix</keyword>
<evidence type="ECO:0000313" key="3">
    <source>
        <dbReference type="Proteomes" id="UP000006512"/>
    </source>
</evidence>
<gene>
    <name evidence="2" type="ORF">ABI_02860</name>
</gene>
<reference evidence="3" key="1">
    <citation type="submission" date="2011-03" db="EMBL/GenBank/DDBJ databases">
        <title>Draft genome sequence of Brevundimonas diminuta.</title>
        <authorList>
            <person name="Brown P.J.B."/>
            <person name="Buechlein A."/>
            <person name="Hemmerich C."/>
            <person name="Brun Y.V."/>
        </authorList>
    </citation>
    <scope>NUCLEOTIDE SEQUENCE [LARGE SCALE GENOMIC DNA]</scope>
    <source>
        <strain evidence="3">C19</strain>
    </source>
</reference>
<dbReference type="RefSeq" id="WP_006271020.1">
    <property type="nucleotide sequence ID" value="NZ_GL883077.1"/>
</dbReference>
<dbReference type="HOGENOM" id="CLU_092800_0_0_5"/>
<keyword evidence="1" id="KW-0472">Membrane</keyword>
<evidence type="ECO:0000256" key="1">
    <source>
        <dbReference type="SAM" id="Phobius"/>
    </source>
</evidence>
<protein>
    <recommendedName>
        <fullName evidence="4">Transmembrane anti-sigma factor</fullName>
    </recommendedName>
</protein>
<proteinExistence type="predicted"/>
<evidence type="ECO:0000313" key="2">
    <source>
        <dbReference type="EMBL" id="EGF91854.1"/>
    </source>
</evidence>
<evidence type="ECO:0008006" key="4">
    <source>
        <dbReference type="Google" id="ProtNLM"/>
    </source>
</evidence>
<organism evidence="2 3">
    <name type="scientific">Asticcacaulis biprosthecium C19</name>
    <dbReference type="NCBI Taxonomy" id="715226"/>
    <lineage>
        <taxon>Bacteria</taxon>
        <taxon>Pseudomonadati</taxon>
        <taxon>Pseudomonadota</taxon>
        <taxon>Alphaproteobacteria</taxon>
        <taxon>Caulobacterales</taxon>
        <taxon>Caulobacteraceae</taxon>
        <taxon>Asticcacaulis</taxon>
    </lineage>
</organism>
<name>F4QIU5_9CAUL</name>
<sequence>MTISDEVLNAYLDGELEAGDMEAVDRALATDETVVARLAALAEADRAYISELAAIDARPLPSGLDDLLADPVPESGARVLAFPGKARWDRLRPYFVPTAAAASITAIIGFGVGFAVGPGSGAVADPFTALSRGTTPVIAMLDERESGQIVDIGHGMSAQVRLTFPAADGNLCREFDVQSPKAAAAGIACRSDKGWDIRLAARQSAPAQGTGYVTAASADDPVFGRAVEALMAGDPLDGEAETAAIKNGWQKPLVEKK</sequence>
<keyword evidence="1" id="KW-0812">Transmembrane</keyword>
<dbReference type="Proteomes" id="UP000006512">
    <property type="component" value="Unassembled WGS sequence"/>
</dbReference>
<dbReference type="AlphaFoldDB" id="F4QIU5"/>
<dbReference type="EMBL" id="GL883077">
    <property type="protein sequence ID" value="EGF91854.1"/>
    <property type="molecule type" value="Genomic_DNA"/>
</dbReference>
<keyword evidence="3" id="KW-1185">Reference proteome</keyword>
<dbReference type="OrthoDB" id="7502743at2"/>
<feature type="transmembrane region" description="Helical" evidence="1">
    <location>
        <begin position="94"/>
        <end position="116"/>
    </location>
</feature>